<evidence type="ECO:0000256" key="1">
    <source>
        <dbReference type="ARBA" id="ARBA00022555"/>
    </source>
</evidence>
<organism evidence="5 6">
    <name type="scientific">Eimeria praecox</name>
    <dbReference type="NCBI Taxonomy" id="51316"/>
    <lineage>
        <taxon>Eukaryota</taxon>
        <taxon>Sar</taxon>
        <taxon>Alveolata</taxon>
        <taxon>Apicomplexa</taxon>
        <taxon>Conoidasida</taxon>
        <taxon>Coccidia</taxon>
        <taxon>Eucoccidiorida</taxon>
        <taxon>Eimeriorina</taxon>
        <taxon>Eimeriidae</taxon>
        <taxon>Eimeria</taxon>
    </lineage>
</organism>
<evidence type="ECO:0000313" key="5">
    <source>
        <dbReference type="EMBL" id="CDI73780.1"/>
    </source>
</evidence>
<dbReference type="Pfam" id="PF01588">
    <property type="entry name" value="tRNA_bind"/>
    <property type="match status" value="1"/>
</dbReference>
<dbReference type="InterPro" id="IPR053836">
    <property type="entry name" value="Arc1-like_N"/>
</dbReference>
<evidence type="ECO:0000256" key="3">
    <source>
        <dbReference type="PROSITE-ProRule" id="PRU00209"/>
    </source>
</evidence>
<evidence type="ECO:0000256" key="2">
    <source>
        <dbReference type="ARBA" id="ARBA00022884"/>
    </source>
</evidence>
<name>U6G0X1_9EIME</name>
<dbReference type="PANTHER" id="PTHR11586:SF33">
    <property type="entry name" value="AMINOACYL TRNA SYNTHASE COMPLEX-INTERACTING MULTIFUNCTIONAL PROTEIN 1"/>
    <property type="match status" value="1"/>
</dbReference>
<keyword evidence="1 3" id="KW-0820">tRNA-binding</keyword>
<dbReference type="EMBL" id="HG688873">
    <property type="protein sequence ID" value="CDI73780.1"/>
    <property type="molecule type" value="Genomic_DNA"/>
</dbReference>
<dbReference type="GO" id="GO:0000049">
    <property type="term" value="F:tRNA binding"/>
    <property type="evidence" value="ECO:0007669"/>
    <property type="project" value="UniProtKB-UniRule"/>
</dbReference>
<dbReference type="PANTHER" id="PTHR11586">
    <property type="entry name" value="TRNA-AMINOACYLATION COFACTOR ARC1 FAMILY MEMBER"/>
    <property type="match status" value="1"/>
</dbReference>
<dbReference type="SUPFAM" id="SSF81995">
    <property type="entry name" value="beta-sandwich domain of Sec23/24"/>
    <property type="match status" value="1"/>
</dbReference>
<proteinExistence type="predicted"/>
<dbReference type="InterPro" id="IPR051270">
    <property type="entry name" value="Tyrosine-tRNA_ligase_regulator"/>
</dbReference>
<reference evidence="5" key="1">
    <citation type="submission" date="2013-10" db="EMBL/GenBank/DDBJ databases">
        <title>Genomic analysis of the causative agents of coccidiosis in chickens.</title>
        <authorList>
            <person name="Reid A.J."/>
            <person name="Blake D."/>
            <person name="Billington K."/>
            <person name="Browne H."/>
            <person name="Dunn M."/>
            <person name="Hung S."/>
            <person name="Kawahara F."/>
            <person name="Miranda-Saavedra D."/>
            <person name="Mourier T."/>
            <person name="Nagra H."/>
            <person name="Otto T.D."/>
            <person name="Rawlings N."/>
            <person name="Sanchez A."/>
            <person name="Sanders M."/>
            <person name="Subramaniam C."/>
            <person name="Tay Y."/>
            <person name="Dear P."/>
            <person name="Doerig C."/>
            <person name="Gruber A."/>
            <person name="Parkinson J."/>
            <person name="Shirley M."/>
            <person name="Wan K.L."/>
            <person name="Berriman M."/>
            <person name="Tomley F."/>
            <person name="Pain A."/>
        </authorList>
    </citation>
    <scope>NUCLEOTIDE SEQUENCE [LARGE SCALE GENOMIC DNA]</scope>
    <source>
        <strain evidence="5">Houghton</strain>
    </source>
</reference>
<protein>
    <submittedName>
        <fullName evidence="5">Multisynthetase complex auxiliary component p43, putative</fullName>
    </submittedName>
</protein>
<keyword evidence="6" id="KW-1185">Reference proteome</keyword>
<dbReference type="InterPro" id="IPR036282">
    <property type="entry name" value="Glutathione-S-Trfase_C_sf"/>
</dbReference>
<evidence type="ECO:0000259" key="4">
    <source>
        <dbReference type="PROSITE" id="PS50886"/>
    </source>
</evidence>
<dbReference type="InterPro" id="IPR002547">
    <property type="entry name" value="tRNA-bd_dom"/>
</dbReference>
<accession>U6G0X1</accession>
<dbReference type="PROSITE" id="PS50886">
    <property type="entry name" value="TRBD"/>
    <property type="match status" value="1"/>
</dbReference>
<dbReference type="CDD" id="cd02799">
    <property type="entry name" value="tRNA_bind_EMAP-II_like"/>
    <property type="match status" value="1"/>
</dbReference>
<dbReference type="Gene3D" id="1.20.1050.130">
    <property type="match status" value="1"/>
</dbReference>
<reference evidence="5" key="2">
    <citation type="submission" date="2013-10" db="EMBL/GenBank/DDBJ databases">
        <authorList>
            <person name="Aslett M."/>
        </authorList>
    </citation>
    <scope>NUCLEOTIDE SEQUENCE [LARGE SCALE GENOMIC DNA]</scope>
    <source>
        <strain evidence="5">Houghton</strain>
    </source>
</reference>
<dbReference type="InterPro" id="IPR012340">
    <property type="entry name" value="NA-bd_OB-fold"/>
</dbReference>
<feature type="domain" description="TRNA-binding" evidence="4">
    <location>
        <begin position="217"/>
        <end position="320"/>
    </location>
</feature>
<sequence>MEFVYPIGMPGGGACALVASYAFPPGVVTISGLGSNAAKTIGQVVRLYTPDGEFEEPATIIRYLCSKSEAKSILLGPEKNVDEQAAINQWLSFCASRGYEIVCSNDLNEFNSALEKNTFLCGNNLTAADLVGMASVYTSVQQQQQHQQQQQQHQQQQQQQQQQQHFDGYVDLFAGIKEQRVQDFTSIELPIKTKAAKGSAAAATAAAAAAAERPIDDPMRLDMRVGLVKKVWRHPEADKLYCEEIDFGSFGVRRIASGLVNYLEQTEFEGKKVVVLFNLKQKALRGFDSHGMVLCANTPDKLNVQLLEPHPDTPLGERVVVEGLTGEPDEVLSSKKGKDTLAAVSPFLTTKDDCLAYFKDKRLVTPQGPVRCKSIKGGYIS</sequence>
<dbReference type="Proteomes" id="UP000018201">
    <property type="component" value="Unassembled WGS sequence"/>
</dbReference>
<dbReference type="SUPFAM" id="SSF47616">
    <property type="entry name" value="GST C-terminal domain-like"/>
    <property type="match status" value="1"/>
</dbReference>
<gene>
    <name evidence="5" type="ORF">EPH_0028550</name>
</gene>
<dbReference type="Gene3D" id="2.40.50.140">
    <property type="entry name" value="Nucleic acid-binding proteins"/>
    <property type="match status" value="1"/>
</dbReference>
<dbReference type="OrthoDB" id="19141at2759"/>
<dbReference type="AlphaFoldDB" id="U6G0X1"/>
<keyword evidence="2 3" id="KW-0694">RNA-binding</keyword>
<dbReference type="VEuPathDB" id="ToxoDB:EPH_0028550"/>
<evidence type="ECO:0000313" key="6">
    <source>
        <dbReference type="Proteomes" id="UP000018201"/>
    </source>
</evidence>
<dbReference type="GO" id="GO:0032991">
    <property type="term" value="C:protein-containing complex"/>
    <property type="evidence" value="ECO:0007669"/>
    <property type="project" value="UniProtKB-ARBA"/>
</dbReference>
<dbReference type="SUPFAM" id="SSF50249">
    <property type="entry name" value="Nucleic acid-binding proteins"/>
    <property type="match status" value="1"/>
</dbReference>
<dbReference type="Pfam" id="PF21972">
    <property type="entry name" value="Arc1p_N_like"/>
    <property type="match status" value="1"/>
</dbReference>